<dbReference type="Proteomes" id="UP000219452">
    <property type="component" value="Unassembled WGS sequence"/>
</dbReference>
<dbReference type="RefSeq" id="WP_179830210.1">
    <property type="nucleotide sequence ID" value="NZ_OCNH01000002.1"/>
</dbReference>
<organism evidence="2 3">
    <name type="scientific">Spirosoma fluviale</name>
    <dbReference type="NCBI Taxonomy" id="1597977"/>
    <lineage>
        <taxon>Bacteria</taxon>
        <taxon>Pseudomonadati</taxon>
        <taxon>Bacteroidota</taxon>
        <taxon>Cytophagia</taxon>
        <taxon>Cytophagales</taxon>
        <taxon>Cytophagaceae</taxon>
        <taxon>Spirosoma</taxon>
    </lineage>
</organism>
<name>A0A286G4H9_9BACT</name>
<feature type="region of interest" description="Disordered" evidence="1">
    <location>
        <begin position="1"/>
        <end position="22"/>
    </location>
</feature>
<evidence type="ECO:0000313" key="3">
    <source>
        <dbReference type="Proteomes" id="UP000219452"/>
    </source>
</evidence>
<proteinExistence type="predicted"/>
<dbReference type="EMBL" id="OCNH01000002">
    <property type="protein sequence ID" value="SOD90392.1"/>
    <property type="molecule type" value="Genomic_DNA"/>
</dbReference>
<reference evidence="3" key="1">
    <citation type="submission" date="2017-09" db="EMBL/GenBank/DDBJ databases">
        <authorList>
            <person name="Varghese N."/>
            <person name="Submissions S."/>
        </authorList>
    </citation>
    <scope>NUCLEOTIDE SEQUENCE [LARGE SCALE GENOMIC DNA]</scope>
    <source>
        <strain evidence="3">DSM 29961</strain>
    </source>
</reference>
<protein>
    <recommendedName>
        <fullName evidence="4">Lasso RiPP family leader peptide-containing protein</fullName>
    </recommendedName>
</protein>
<evidence type="ECO:0000313" key="2">
    <source>
        <dbReference type="EMBL" id="SOD90392.1"/>
    </source>
</evidence>
<accession>A0A286G4H9</accession>
<gene>
    <name evidence="2" type="ORF">SAMN06269250_3401</name>
</gene>
<sequence>MNPPKKINLVTPQPKRSYKSPKLNKLGNVKKLTLKGGSAVDGFGSTEG</sequence>
<evidence type="ECO:0008006" key="4">
    <source>
        <dbReference type="Google" id="ProtNLM"/>
    </source>
</evidence>
<keyword evidence="3" id="KW-1185">Reference proteome</keyword>
<evidence type="ECO:0000256" key="1">
    <source>
        <dbReference type="SAM" id="MobiDB-lite"/>
    </source>
</evidence>
<dbReference type="AlphaFoldDB" id="A0A286G4H9"/>